<feature type="domain" description="VHS" evidence="8">
    <location>
        <begin position="9"/>
        <end position="138"/>
    </location>
</feature>
<evidence type="ECO:0000256" key="7">
    <source>
        <dbReference type="SAM" id="MobiDB-lite"/>
    </source>
</evidence>
<dbReference type="CDD" id="cd14231">
    <property type="entry name" value="GAT_GGA-like_plant"/>
    <property type="match status" value="1"/>
</dbReference>
<feature type="region of interest" description="Disordered" evidence="7">
    <location>
        <begin position="336"/>
        <end position="367"/>
    </location>
</feature>
<dbReference type="AlphaFoldDB" id="A0A200QV99"/>
<feature type="coiled-coil region" evidence="6">
    <location>
        <begin position="238"/>
        <end position="299"/>
    </location>
</feature>
<dbReference type="PANTHER" id="PTHR45898:SF3">
    <property type="entry name" value="TOM1-LIKE PROTEIN 5"/>
    <property type="match status" value="1"/>
</dbReference>
<proteinExistence type="inferred from homology"/>
<dbReference type="GO" id="GO:0005737">
    <property type="term" value="C:cytoplasm"/>
    <property type="evidence" value="ECO:0007669"/>
    <property type="project" value="UniProtKB-ARBA"/>
</dbReference>
<dbReference type="Proteomes" id="UP000195402">
    <property type="component" value="Unassembled WGS sequence"/>
</dbReference>
<dbReference type="PROSITE" id="PS50909">
    <property type="entry name" value="GAT"/>
    <property type="match status" value="1"/>
</dbReference>
<dbReference type="SMART" id="SM00288">
    <property type="entry name" value="VHS"/>
    <property type="match status" value="1"/>
</dbReference>
<keyword evidence="3" id="KW-0813">Transport</keyword>
<dbReference type="FunCoup" id="A0A200QV99">
    <property type="interactions" value="1738"/>
</dbReference>
<evidence type="ECO:0000256" key="3">
    <source>
        <dbReference type="ARBA" id="ARBA00022448"/>
    </source>
</evidence>
<dbReference type="OMA" id="NIGDHIN"/>
<feature type="compositionally biased region" description="Polar residues" evidence="7">
    <location>
        <begin position="393"/>
        <end position="408"/>
    </location>
</feature>
<evidence type="ECO:0000256" key="4">
    <source>
        <dbReference type="ARBA" id="ARBA00022927"/>
    </source>
</evidence>
<dbReference type="PANTHER" id="PTHR45898">
    <property type="entry name" value="TOM1-LIKE PROTEIN"/>
    <property type="match status" value="1"/>
</dbReference>
<reference evidence="10 11" key="1">
    <citation type="journal article" date="2017" name="Mol. Plant">
        <title>The Genome of Medicinal Plant Macleaya cordata Provides New Insights into Benzylisoquinoline Alkaloids Metabolism.</title>
        <authorList>
            <person name="Liu X."/>
            <person name="Liu Y."/>
            <person name="Huang P."/>
            <person name="Ma Y."/>
            <person name="Qing Z."/>
            <person name="Tang Q."/>
            <person name="Cao H."/>
            <person name="Cheng P."/>
            <person name="Zheng Y."/>
            <person name="Yuan Z."/>
            <person name="Zhou Y."/>
            <person name="Liu J."/>
            <person name="Tang Z."/>
            <person name="Zhuo Y."/>
            <person name="Zhang Y."/>
            <person name="Yu L."/>
            <person name="Huang J."/>
            <person name="Yang P."/>
            <person name="Peng Q."/>
            <person name="Zhang J."/>
            <person name="Jiang W."/>
            <person name="Zhang Z."/>
            <person name="Lin K."/>
            <person name="Ro D.K."/>
            <person name="Chen X."/>
            <person name="Xiong X."/>
            <person name="Shang Y."/>
            <person name="Huang S."/>
            <person name="Zeng J."/>
        </authorList>
    </citation>
    <scope>NUCLEOTIDE SEQUENCE [LARGE SCALE GENOMIC DNA]</scope>
    <source>
        <strain evidence="11">cv. BLH2017</strain>
        <tissue evidence="10">Root</tissue>
    </source>
</reference>
<dbReference type="GO" id="GO:0043328">
    <property type="term" value="P:protein transport to vacuole involved in ubiquitin-dependent protein catabolic process via the multivesicular body sorting pathway"/>
    <property type="evidence" value="ECO:0007669"/>
    <property type="project" value="InterPro"/>
</dbReference>
<evidence type="ECO:0000259" key="9">
    <source>
        <dbReference type="PROSITE" id="PS50909"/>
    </source>
</evidence>
<dbReference type="InterPro" id="IPR008942">
    <property type="entry name" value="ENTH_VHS"/>
</dbReference>
<dbReference type="InterPro" id="IPR044836">
    <property type="entry name" value="TOL_plant"/>
</dbReference>
<organism evidence="10 11">
    <name type="scientific">Macleaya cordata</name>
    <name type="common">Five-seeded plume-poppy</name>
    <name type="synonym">Bocconia cordata</name>
    <dbReference type="NCBI Taxonomy" id="56857"/>
    <lineage>
        <taxon>Eukaryota</taxon>
        <taxon>Viridiplantae</taxon>
        <taxon>Streptophyta</taxon>
        <taxon>Embryophyta</taxon>
        <taxon>Tracheophyta</taxon>
        <taxon>Spermatophyta</taxon>
        <taxon>Magnoliopsida</taxon>
        <taxon>Ranunculales</taxon>
        <taxon>Papaveraceae</taxon>
        <taxon>Papaveroideae</taxon>
        <taxon>Macleaya</taxon>
    </lineage>
</organism>
<dbReference type="Gene3D" id="1.25.40.90">
    <property type="match status" value="1"/>
</dbReference>
<evidence type="ECO:0000256" key="6">
    <source>
        <dbReference type="SAM" id="Coils"/>
    </source>
</evidence>
<feature type="compositionally biased region" description="Pro residues" evidence="7">
    <location>
        <begin position="349"/>
        <end position="364"/>
    </location>
</feature>
<evidence type="ECO:0000256" key="1">
    <source>
        <dbReference type="ARBA" id="ARBA00004170"/>
    </source>
</evidence>
<keyword evidence="6" id="KW-0175">Coiled coil</keyword>
<comment type="subcellular location">
    <subcellularLocation>
        <location evidence="1">Membrane</location>
        <topology evidence="1">Peripheral membrane protein</topology>
    </subcellularLocation>
</comment>
<evidence type="ECO:0000313" key="11">
    <source>
        <dbReference type="Proteomes" id="UP000195402"/>
    </source>
</evidence>
<comment type="caution">
    <text evidence="10">The sequence shown here is derived from an EMBL/GenBank/DDBJ whole genome shotgun (WGS) entry which is preliminary data.</text>
</comment>
<dbReference type="GO" id="GO:0043130">
    <property type="term" value="F:ubiquitin binding"/>
    <property type="evidence" value="ECO:0007669"/>
    <property type="project" value="InterPro"/>
</dbReference>
<accession>A0A200QV99</accession>
<dbReference type="InterPro" id="IPR002014">
    <property type="entry name" value="VHS_dom"/>
</dbReference>
<dbReference type="InterPro" id="IPR038425">
    <property type="entry name" value="GAT_sf"/>
</dbReference>
<dbReference type="STRING" id="56857.A0A200QV99"/>
<dbReference type="Gene3D" id="1.20.58.160">
    <property type="match status" value="1"/>
</dbReference>
<dbReference type="GO" id="GO:0035091">
    <property type="term" value="F:phosphatidylinositol binding"/>
    <property type="evidence" value="ECO:0007669"/>
    <property type="project" value="InterPro"/>
</dbReference>
<name>A0A200QV99_MACCD</name>
<keyword evidence="11" id="KW-1185">Reference proteome</keyword>
<comment type="similarity">
    <text evidence="2">Belongs to the TOM1 family.</text>
</comment>
<dbReference type="PROSITE" id="PS50179">
    <property type="entry name" value="VHS"/>
    <property type="match status" value="1"/>
</dbReference>
<dbReference type="SUPFAM" id="SSF89009">
    <property type="entry name" value="GAT-like domain"/>
    <property type="match status" value="1"/>
</dbReference>
<keyword evidence="5" id="KW-0472">Membrane</keyword>
<evidence type="ECO:0000259" key="8">
    <source>
        <dbReference type="PROSITE" id="PS50179"/>
    </source>
</evidence>
<protein>
    <submittedName>
        <fullName evidence="10">VHS</fullName>
    </submittedName>
</protein>
<dbReference type="OrthoDB" id="2018246at2759"/>
<sequence>MAAELVNLATSEKLTEMDWIKNIEICELVARDQGEARDVIRVIKRRLGDKSSNAQLLTVMLLEVLINNCGKHIHRHVIDMGLLPILVKIVKKKSDLPVREKIFLLLDVTQASLGGASGKFPQYYAAYFELVSAGVQFPQTPHILPANPTSEAPKDSLPEIKPVSPKCKGVAKKSGSQNLPESSIIQKAGTALDVLKEVLDAIDIRHPEGAKDEFTLDLVEQCSFQKQRVMHLVLTCRNENVVSQAIELNEQLEKVLARHDALISVRATSTATLFDHAEAEEEEEEEEEAEQLLRRIRKGKACVRPEDEDHHKEKQLGGLFGPIEKERLLHRPLIRPTCSEQKESSSEPTPSPPPAVAIIPPPPAKRVERERFFQEKQVVNGTALEGQVALQGGHNSTSETIDSTQWVD</sequence>
<gene>
    <name evidence="10" type="ORF">BVC80_8551g16</name>
</gene>
<feature type="domain" description="GAT" evidence="9">
    <location>
        <begin position="176"/>
        <end position="264"/>
    </location>
</feature>
<feature type="region of interest" description="Disordered" evidence="7">
    <location>
        <begin position="384"/>
        <end position="408"/>
    </location>
</feature>
<dbReference type="GO" id="GO:0016020">
    <property type="term" value="C:membrane"/>
    <property type="evidence" value="ECO:0007669"/>
    <property type="project" value="UniProtKB-SubCell"/>
</dbReference>
<dbReference type="InParanoid" id="A0A200QV99"/>
<evidence type="ECO:0000256" key="2">
    <source>
        <dbReference type="ARBA" id="ARBA00007708"/>
    </source>
</evidence>
<evidence type="ECO:0000313" key="10">
    <source>
        <dbReference type="EMBL" id="OVA14387.1"/>
    </source>
</evidence>
<dbReference type="InterPro" id="IPR004152">
    <property type="entry name" value="GAT_dom"/>
</dbReference>
<dbReference type="Pfam" id="PF03127">
    <property type="entry name" value="GAT"/>
    <property type="match status" value="1"/>
</dbReference>
<dbReference type="EMBL" id="MVGT01001051">
    <property type="protein sequence ID" value="OVA14387.1"/>
    <property type="molecule type" value="Genomic_DNA"/>
</dbReference>
<dbReference type="CDD" id="cd03561">
    <property type="entry name" value="VHS"/>
    <property type="match status" value="1"/>
</dbReference>
<dbReference type="Pfam" id="PF00790">
    <property type="entry name" value="VHS"/>
    <property type="match status" value="1"/>
</dbReference>
<evidence type="ECO:0000256" key="5">
    <source>
        <dbReference type="ARBA" id="ARBA00023136"/>
    </source>
</evidence>
<dbReference type="SUPFAM" id="SSF48464">
    <property type="entry name" value="ENTH/VHS domain"/>
    <property type="match status" value="1"/>
</dbReference>
<keyword evidence="4" id="KW-0653">Protein transport</keyword>